<evidence type="ECO:0000313" key="3">
    <source>
        <dbReference type="EMBL" id="TWR26784.1"/>
    </source>
</evidence>
<reference evidence="3 4" key="1">
    <citation type="submission" date="2019-07" db="EMBL/GenBank/DDBJ databases">
        <authorList>
            <person name="Kim J."/>
        </authorList>
    </citation>
    <scope>NUCLEOTIDE SEQUENCE [LARGE SCALE GENOMIC DNA]</scope>
    <source>
        <strain evidence="3 4">MJ1a</strain>
    </source>
</reference>
<dbReference type="Proteomes" id="UP000318010">
    <property type="component" value="Unassembled WGS sequence"/>
</dbReference>
<name>A0A563U642_9SPHI</name>
<dbReference type="AlphaFoldDB" id="A0A563U642"/>
<evidence type="ECO:0000256" key="1">
    <source>
        <dbReference type="ARBA" id="ARBA00023284"/>
    </source>
</evidence>
<sequence length="459" mass="50711">MMKRFLIVLLLLCPIFRVIGQDKNIIEEGNIPSGDVTPPIGGQVPDVLISGVRGLRLDGKTIADGGAVRLSAFRGKLLILDFWATWCAPCRSMMPVMDSLQRVFGNNKVLFLSVTYQSLSQVSPVLSALQKVKPFNLPEVTGDVVLHRLFPHHTLPHYVWIGADGRLKAVTENNAVTGANIQKLLNDEPVMLAEKKDVEVSYDHSKLLFDSDGAAVAGGTDSLIRYRSVLSGYVPGLRGGMDIVLPDSLNGFRANVRNSPLTWLFRMAYSDHGRWFSGPRMRLLSRDSALMTTRLSGQAFLAWLKAGNGWSYELTVPRSLSAGAYTMMQEDVRRLFPQYRVGVEKVRTRCLVLVRTSGSDKLRSSGGERSVEVGAFSASLRNVPLSWWLKRMEVQFLGEGTLPLVDETGYSEPVDMKLNASMVDPRSLNTALAGYGLQFVEKDADTDLLVVRDNPIPKP</sequence>
<dbReference type="RefSeq" id="WP_146269789.1">
    <property type="nucleotide sequence ID" value="NZ_VOEI01000002.1"/>
</dbReference>
<keyword evidence="4" id="KW-1185">Reference proteome</keyword>
<dbReference type="SUPFAM" id="SSF52833">
    <property type="entry name" value="Thioredoxin-like"/>
    <property type="match status" value="1"/>
</dbReference>
<dbReference type="EMBL" id="VOEI01000002">
    <property type="protein sequence ID" value="TWR26784.1"/>
    <property type="molecule type" value="Genomic_DNA"/>
</dbReference>
<accession>A0A563U642</accession>
<dbReference type="InterPro" id="IPR000866">
    <property type="entry name" value="AhpC/TSA"/>
</dbReference>
<dbReference type="PROSITE" id="PS00194">
    <property type="entry name" value="THIOREDOXIN_1"/>
    <property type="match status" value="1"/>
</dbReference>
<keyword evidence="1" id="KW-0676">Redox-active center</keyword>
<protein>
    <submittedName>
        <fullName evidence="3">Redoxin domain-containing protein</fullName>
    </submittedName>
</protein>
<organism evidence="3 4">
    <name type="scientific">Mucilaginibacter achroorhodeus</name>
    <dbReference type="NCBI Taxonomy" id="2599294"/>
    <lineage>
        <taxon>Bacteria</taxon>
        <taxon>Pseudomonadati</taxon>
        <taxon>Bacteroidota</taxon>
        <taxon>Sphingobacteriia</taxon>
        <taxon>Sphingobacteriales</taxon>
        <taxon>Sphingobacteriaceae</taxon>
        <taxon>Mucilaginibacter</taxon>
    </lineage>
</organism>
<evidence type="ECO:0000259" key="2">
    <source>
        <dbReference type="PROSITE" id="PS51352"/>
    </source>
</evidence>
<dbReference type="InterPro" id="IPR036249">
    <property type="entry name" value="Thioredoxin-like_sf"/>
</dbReference>
<dbReference type="GO" id="GO:0016491">
    <property type="term" value="F:oxidoreductase activity"/>
    <property type="evidence" value="ECO:0007669"/>
    <property type="project" value="InterPro"/>
</dbReference>
<dbReference type="PANTHER" id="PTHR42852:SF13">
    <property type="entry name" value="PROTEIN DIPZ"/>
    <property type="match status" value="1"/>
</dbReference>
<dbReference type="Pfam" id="PF00578">
    <property type="entry name" value="AhpC-TSA"/>
    <property type="match status" value="1"/>
</dbReference>
<dbReference type="PROSITE" id="PS51352">
    <property type="entry name" value="THIOREDOXIN_2"/>
    <property type="match status" value="1"/>
</dbReference>
<evidence type="ECO:0000313" key="4">
    <source>
        <dbReference type="Proteomes" id="UP000318010"/>
    </source>
</evidence>
<gene>
    <name evidence="3" type="ORF">FPZ42_07030</name>
</gene>
<dbReference type="CDD" id="cd02966">
    <property type="entry name" value="TlpA_like_family"/>
    <property type="match status" value="1"/>
</dbReference>
<dbReference type="GO" id="GO:0016209">
    <property type="term" value="F:antioxidant activity"/>
    <property type="evidence" value="ECO:0007669"/>
    <property type="project" value="InterPro"/>
</dbReference>
<dbReference type="InterPro" id="IPR017937">
    <property type="entry name" value="Thioredoxin_CS"/>
</dbReference>
<dbReference type="InterPro" id="IPR013766">
    <property type="entry name" value="Thioredoxin_domain"/>
</dbReference>
<dbReference type="Gene3D" id="3.40.30.10">
    <property type="entry name" value="Glutaredoxin"/>
    <property type="match status" value="1"/>
</dbReference>
<feature type="domain" description="Thioredoxin" evidence="2">
    <location>
        <begin position="38"/>
        <end position="196"/>
    </location>
</feature>
<dbReference type="OrthoDB" id="1118217at2"/>
<dbReference type="PANTHER" id="PTHR42852">
    <property type="entry name" value="THIOL:DISULFIDE INTERCHANGE PROTEIN DSBE"/>
    <property type="match status" value="1"/>
</dbReference>
<comment type="caution">
    <text evidence="3">The sequence shown here is derived from an EMBL/GenBank/DDBJ whole genome shotgun (WGS) entry which is preliminary data.</text>
</comment>
<proteinExistence type="predicted"/>
<dbReference type="InterPro" id="IPR050553">
    <property type="entry name" value="Thioredoxin_ResA/DsbE_sf"/>
</dbReference>